<reference evidence="2 3" key="1">
    <citation type="journal article" date="2016" name="Genome Biol. Evol.">
        <title>Gene Family Evolution Reflects Adaptation to Soil Environmental Stressors in the Genome of the Collembolan Orchesella cincta.</title>
        <authorList>
            <person name="Faddeeva-Vakhrusheva A."/>
            <person name="Derks M.F."/>
            <person name="Anvar S.Y."/>
            <person name="Agamennone V."/>
            <person name="Suring W."/>
            <person name="Smit S."/>
            <person name="van Straalen N.M."/>
            <person name="Roelofs D."/>
        </authorList>
    </citation>
    <scope>NUCLEOTIDE SEQUENCE [LARGE SCALE GENOMIC DNA]</scope>
    <source>
        <tissue evidence="2">Mixed pool</tissue>
    </source>
</reference>
<name>A0A1D2ME28_ORCCI</name>
<evidence type="ECO:0000256" key="1">
    <source>
        <dbReference type="SAM" id="SignalP"/>
    </source>
</evidence>
<keyword evidence="1" id="KW-0732">Signal</keyword>
<dbReference type="AlphaFoldDB" id="A0A1D2ME28"/>
<proteinExistence type="predicted"/>
<protein>
    <submittedName>
        <fullName evidence="2">Uncharacterized protein</fullName>
    </submittedName>
</protein>
<dbReference type="Proteomes" id="UP000094527">
    <property type="component" value="Unassembled WGS sequence"/>
</dbReference>
<dbReference type="EMBL" id="LJIJ01001631">
    <property type="protein sequence ID" value="ODM91193.1"/>
    <property type="molecule type" value="Genomic_DNA"/>
</dbReference>
<feature type="signal peptide" evidence="1">
    <location>
        <begin position="1"/>
        <end position="22"/>
    </location>
</feature>
<keyword evidence="3" id="KW-1185">Reference proteome</keyword>
<gene>
    <name evidence="2" type="ORF">Ocin01_15489</name>
</gene>
<accession>A0A1D2ME28</accession>
<comment type="caution">
    <text evidence="2">The sequence shown here is derived from an EMBL/GenBank/DDBJ whole genome shotgun (WGS) entry which is preliminary data.</text>
</comment>
<evidence type="ECO:0000313" key="3">
    <source>
        <dbReference type="Proteomes" id="UP000094527"/>
    </source>
</evidence>
<evidence type="ECO:0000313" key="2">
    <source>
        <dbReference type="EMBL" id="ODM91193.1"/>
    </source>
</evidence>
<feature type="chain" id="PRO_5008903884" evidence="1">
    <location>
        <begin position="23"/>
        <end position="96"/>
    </location>
</feature>
<sequence length="96" mass="10497">MKGLLLLFSTLCLSVFVLNSNGNPIEKTQPSPPETPIAVNQTEPKLNAFQDSSKKNSINAAYPESRVTITVGEDNGFPRSTGYQPGENCSLWRVLQ</sequence>
<organism evidence="2 3">
    <name type="scientific">Orchesella cincta</name>
    <name type="common">Springtail</name>
    <name type="synonym">Podura cincta</name>
    <dbReference type="NCBI Taxonomy" id="48709"/>
    <lineage>
        <taxon>Eukaryota</taxon>
        <taxon>Metazoa</taxon>
        <taxon>Ecdysozoa</taxon>
        <taxon>Arthropoda</taxon>
        <taxon>Hexapoda</taxon>
        <taxon>Collembola</taxon>
        <taxon>Entomobryomorpha</taxon>
        <taxon>Entomobryoidea</taxon>
        <taxon>Orchesellidae</taxon>
        <taxon>Orchesellinae</taxon>
        <taxon>Orchesella</taxon>
    </lineage>
</organism>